<dbReference type="NCBIfam" id="NF004776">
    <property type="entry name" value="PRK06116.1"/>
    <property type="match status" value="1"/>
</dbReference>
<dbReference type="InterPro" id="IPR046952">
    <property type="entry name" value="GSHR/TRXR-like"/>
</dbReference>
<dbReference type="AlphaFoldDB" id="A0A916XHH6"/>
<dbReference type="PANTHER" id="PTHR42737:SF2">
    <property type="entry name" value="GLUTATHIONE REDUCTASE"/>
    <property type="match status" value="1"/>
</dbReference>
<dbReference type="Proteomes" id="UP000637423">
    <property type="component" value="Unassembled WGS sequence"/>
</dbReference>
<dbReference type="PRINTS" id="PR00368">
    <property type="entry name" value="FADPNR"/>
</dbReference>
<evidence type="ECO:0000256" key="4">
    <source>
        <dbReference type="ARBA" id="ARBA00023002"/>
    </source>
</evidence>
<dbReference type="InterPro" id="IPR001100">
    <property type="entry name" value="Pyr_nuc-diS_OxRdtase"/>
</dbReference>
<name>A0A916XHH6_9BURK</name>
<dbReference type="InterPro" id="IPR023753">
    <property type="entry name" value="FAD/NAD-binding_dom"/>
</dbReference>
<accession>A0A916XHH6</accession>
<organism evidence="13 14">
    <name type="scientific">Undibacterium terreum</name>
    <dbReference type="NCBI Taxonomy" id="1224302"/>
    <lineage>
        <taxon>Bacteria</taxon>
        <taxon>Pseudomonadati</taxon>
        <taxon>Pseudomonadota</taxon>
        <taxon>Betaproteobacteria</taxon>
        <taxon>Burkholderiales</taxon>
        <taxon>Oxalobacteraceae</taxon>
        <taxon>Undibacterium</taxon>
    </lineage>
</organism>
<dbReference type="Gene3D" id="3.50.50.60">
    <property type="entry name" value="FAD/NAD(P)-binding domain"/>
    <property type="match status" value="2"/>
</dbReference>
<keyword evidence="8" id="KW-0520">NAD</keyword>
<keyword evidence="5" id="KW-1015">Disulfide bond</keyword>
<dbReference type="GO" id="GO:0006749">
    <property type="term" value="P:glutathione metabolic process"/>
    <property type="evidence" value="ECO:0007669"/>
    <property type="project" value="TreeGrafter"/>
</dbReference>
<evidence type="ECO:0000256" key="2">
    <source>
        <dbReference type="ARBA" id="ARBA00022630"/>
    </source>
</evidence>
<feature type="binding site" evidence="8">
    <location>
        <begin position="173"/>
        <end position="180"/>
    </location>
    <ligand>
        <name>NAD(+)</name>
        <dbReference type="ChEBI" id="CHEBI:57540"/>
    </ligand>
</feature>
<dbReference type="Gene3D" id="3.30.390.30">
    <property type="match status" value="1"/>
</dbReference>
<keyword evidence="3 8" id="KW-0274">FAD</keyword>
<dbReference type="Pfam" id="PF07992">
    <property type="entry name" value="Pyr_redox_2"/>
    <property type="match status" value="1"/>
</dbReference>
<keyword evidence="2 10" id="KW-0285">Flavoprotein</keyword>
<feature type="domain" description="FAD/NAD(P)-binding" evidence="12">
    <location>
        <begin position="5"/>
        <end position="315"/>
    </location>
</feature>
<keyword evidence="8" id="KW-0547">Nucleotide-binding</keyword>
<evidence type="ECO:0000256" key="1">
    <source>
        <dbReference type="ARBA" id="ARBA00007532"/>
    </source>
</evidence>
<keyword evidence="6 10" id="KW-0676">Redox-active center</keyword>
<comment type="cofactor">
    <cofactor evidence="8">
        <name>FAD</name>
        <dbReference type="ChEBI" id="CHEBI:57692"/>
    </cofactor>
    <text evidence="8">Binds 1 FAD per subunit.</text>
</comment>
<protein>
    <submittedName>
        <fullName evidence="13">Glutathione-disulfide reductase</fullName>
    </submittedName>
</protein>
<evidence type="ECO:0000256" key="7">
    <source>
        <dbReference type="PIRSR" id="PIRSR000350-2"/>
    </source>
</evidence>
<dbReference type="GO" id="GO:0005829">
    <property type="term" value="C:cytosol"/>
    <property type="evidence" value="ECO:0007669"/>
    <property type="project" value="TreeGrafter"/>
</dbReference>
<evidence type="ECO:0000256" key="10">
    <source>
        <dbReference type="RuleBase" id="RU003691"/>
    </source>
</evidence>
<evidence type="ECO:0000256" key="5">
    <source>
        <dbReference type="ARBA" id="ARBA00023157"/>
    </source>
</evidence>
<dbReference type="SUPFAM" id="SSF51905">
    <property type="entry name" value="FAD/NAD(P)-binding domain"/>
    <property type="match status" value="1"/>
</dbReference>
<dbReference type="InterPro" id="IPR004099">
    <property type="entry name" value="Pyr_nucl-diS_OxRdtase_dimer"/>
</dbReference>
<feature type="binding site" evidence="8">
    <location>
        <position position="51"/>
    </location>
    <ligand>
        <name>FAD</name>
        <dbReference type="ChEBI" id="CHEBI:57692"/>
    </ligand>
</feature>
<reference evidence="13" key="2">
    <citation type="submission" date="2020-09" db="EMBL/GenBank/DDBJ databases">
        <authorList>
            <person name="Sun Q."/>
            <person name="Zhou Y."/>
        </authorList>
    </citation>
    <scope>NUCLEOTIDE SEQUENCE</scope>
    <source>
        <strain evidence="13">CGMCC 1.10998</strain>
    </source>
</reference>
<feature type="domain" description="Pyridine nucleotide-disulphide oxidoreductase dimerisation" evidence="11">
    <location>
        <begin position="336"/>
        <end position="441"/>
    </location>
</feature>
<evidence type="ECO:0000259" key="12">
    <source>
        <dbReference type="Pfam" id="PF07992"/>
    </source>
</evidence>
<feature type="binding site" evidence="8">
    <location>
        <position position="300"/>
    </location>
    <ligand>
        <name>FAD</name>
        <dbReference type="ChEBI" id="CHEBI:57692"/>
    </ligand>
</feature>
<proteinExistence type="inferred from homology"/>
<dbReference type="PIRSF" id="PIRSF000350">
    <property type="entry name" value="Mercury_reductase_MerA"/>
    <property type="match status" value="1"/>
</dbReference>
<evidence type="ECO:0000256" key="9">
    <source>
        <dbReference type="PIRSR" id="PIRSR000350-4"/>
    </source>
</evidence>
<keyword evidence="14" id="KW-1185">Reference proteome</keyword>
<dbReference type="InterPro" id="IPR036188">
    <property type="entry name" value="FAD/NAD-bd_sf"/>
</dbReference>
<evidence type="ECO:0000256" key="3">
    <source>
        <dbReference type="ARBA" id="ARBA00022827"/>
    </source>
</evidence>
<feature type="binding site" evidence="8">
    <location>
        <position position="259"/>
    </location>
    <ligand>
        <name>NAD(+)</name>
        <dbReference type="ChEBI" id="CHEBI:57540"/>
    </ligand>
</feature>
<feature type="disulfide bond" description="Redox-active" evidence="9">
    <location>
        <begin position="42"/>
        <end position="47"/>
    </location>
</feature>
<sequence length="452" mass="48274">MPDIFDLVVIGGGSGGVAAARRAAAHGASVALIERDRLGGTCVIRGCVPKKLMMYASRFSNELRDAAAYGWSLQGAAFDMAAWQEHKSAEIDRLEGIYHGMLSTAKVSVLAGQASLLSTTSVQVGERVLQAKHILLATGGRPSCSAFPGLEKAMTSTDLLNLRVLPKRLGVIGAGYIGLEFASIMAGLGSEVSLFFRDELPMRGFDHSLRERLKINLKLQGIHVESGSRIQSVDVTSGKASIVTEDATHHFDAVLNASGRTANTGGMGLEDIGIYLQDNGAITVNEFSETSVKGIFAIGDVTNRKNLTPVAIAEGRAVADNLYHGMQRTVDHASAATAMFTNPPLGTVGLTEQEAAKQGRLRIYEADFRPMKTAFAGLSNRTYMKLVVWDGSDKIAGIHMLGEDAPEIIQSLAVAYGMGATKADFDRTIAVHPTAAEELMLMREHSRIVEQA</sequence>
<dbReference type="SUPFAM" id="SSF55424">
    <property type="entry name" value="FAD/NAD-linked reductases, dimerisation (C-terminal) domain"/>
    <property type="match status" value="1"/>
</dbReference>
<dbReference type="InterPro" id="IPR016156">
    <property type="entry name" value="FAD/NAD-linked_Rdtase_dimer_sf"/>
</dbReference>
<evidence type="ECO:0000259" key="11">
    <source>
        <dbReference type="Pfam" id="PF02852"/>
    </source>
</evidence>
<dbReference type="GO" id="GO:0050660">
    <property type="term" value="F:flavin adenine dinucleotide binding"/>
    <property type="evidence" value="ECO:0007669"/>
    <property type="project" value="InterPro"/>
</dbReference>
<evidence type="ECO:0000313" key="14">
    <source>
        <dbReference type="Proteomes" id="UP000637423"/>
    </source>
</evidence>
<dbReference type="GO" id="GO:0045454">
    <property type="term" value="P:cell redox homeostasis"/>
    <property type="evidence" value="ECO:0007669"/>
    <property type="project" value="InterPro"/>
</dbReference>
<gene>
    <name evidence="13" type="ORF">GCM10011396_17410</name>
</gene>
<dbReference type="PANTHER" id="PTHR42737">
    <property type="entry name" value="GLUTATHIONE REDUCTASE"/>
    <property type="match status" value="1"/>
</dbReference>
<feature type="active site" description="Proton acceptor" evidence="7">
    <location>
        <position position="432"/>
    </location>
</feature>
<evidence type="ECO:0000313" key="13">
    <source>
        <dbReference type="EMBL" id="GGC70791.1"/>
    </source>
</evidence>
<evidence type="ECO:0000256" key="8">
    <source>
        <dbReference type="PIRSR" id="PIRSR000350-3"/>
    </source>
</evidence>
<dbReference type="RefSeq" id="WP_188565505.1">
    <property type="nucleotide sequence ID" value="NZ_BMED01000001.1"/>
</dbReference>
<dbReference type="Pfam" id="PF02852">
    <property type="entry name" value="Pyr_redox_dim"/>
    <property type="match status" value="1"/>
</dbReference>
<dbReference type="InterPro" id="IPR012999">
    <property type="entry name" value="Pyr_OxRdtase_I_AS"/>
</dbReference>
<keyword evidence="4 10" id="KW-0560">Oxidoreductase</keyword>
<dbReference type="PROSITE" id="PS00076">
    <property type="entry name" value="PYRIDINE_REDOX_1"/>
    <property type="match status" value="1"/>
</dbReference>
<comment type="similarity">
    <text evidence="1 10">Belongs to the class-I pyridine nucleotide-disulfide oxidoreductase family.</text>
</comment>
<evidence type="ECO:0000256" key="6">
    <source>
        <dbReference type="ARBA" id="ARBA00023284"/>
    </source>
</evidence>
<dbReference type="PRINTS" id="PR00411">
    <property type="entry name" value="PNDRDTASEI"/>
</dbReference>
<dbReference type="EMBL" id="BMED01000001">
    <property type="protein sequence ID" value="GGC70791.1"/>
    <property type="molecule type" value="Genomic_DNA"/>
</dbReference>
<comment type="caution">
    <text evidence="13">The sequence shown here is derived from an EMBL/GenBank/DDBJ whole genome shotgun (WGS) entry which is preliminary data.</text>
</comment>
<reference evidence="13" key="1">
    <citation type="journal article" date="2014" name="Int. J. Syst. Evol. Microbiol.">
        <title>Complete genome sequence of Corynebacterium casei LMG S-19264T (=DSM 44701T), isolated from a smear-ripened cheese.</title>
        <authorList>
            <consortium name="US DOE Joint Genome Institute (JGI-PGF)"/>
            <person name="Walter F."/>
            <person name="Albersmeier A."/>
            <person name="Kalinowski J."/>
            <person name="Ruckert C."/>
        </authorList>
    </citation>
    <scope>NUCLEOTIDE SEQUENCE</scope>
    <source>
        <strain evidence="13">CGMCC 1.10998</strain>
    </source>
</reference>
<dbReference type="GO" id="GO:0004362">
    <property type="term" value="F:glutathione-disulfide reductase (NADPH) activity"/>
    <property type="evidence" value="ECO:0007669"/>
    <property type="project" value="TreeGrafter"/>
</dbReference>
<dbReference type="GO" id="GO:0034599">
    <property type="term" value="P:cellular response to oxidative stress"/>
    <property type="evidence" value="ECO:0007669"/>
    <property type="project" value="TreeGrafter"/>
</dbReference>